<reference evidence="2 3" key="1">
    <citation type="submission" date="2015-11" db="EMBL/GenBank/DDBJ databases">
        <title>Genomic analysis of 38 Legionella species identifies large and diverse effector repertoires.</title>
        <authorList>
            <person name="Burstein D."/>
            <person name="Amaro F."/>
            <person name="Zusman T."/>
            <person name="Lifshitz Z."/>
            <person name="Cohen O."/>
            <person name="Gilbert J.A."/>
            <person name="Pupko T."/>
            <person name="Shuman H.A."/>
            <person name="Segal G."/>
        </authorList>
    </citation>
    <scope>NUCLEOTIDE SEQUENCE [LARGE SCALE GENOMIC DNA]</scope>
    <source>
        <strain evidence="2 3">ATCC 51914</strain>
    </source>
</reference>
<organism evidence="2 3">
    <name type="scientific">Legionella waltersii</name>
    <dbReference type="NCBI Taxonomy" id="66969"/>
    <lineage>
        <taxon>Bacteria</taxon>
        <taxon>Pseudomonadati</taxon>
        <taxon>Pseudomonadota</taxon>
        <taxon>Gammaproteobacteria</taxon>
        <taxon>Legionellales</taxon>
        <taxon>Legionellaceae</taxon>
        <taxon>Legionella</taxon>
    </lineage>
</organism>
<evidence type="ECO:0000259" key="1">
    <source>
        <dbReference type="Pfam" id="PF07866"/>
    </source>
</evidence>
<dbReference type="Proteomes" id="UP000054729">
    <property type="component" value="Unassembled WGS sequence"/>
</dbReference>
<name>A0A0W1A1M7_9GAMM</name>
<evidence type="ECO:0000313" key="3">
    <source>
        <dbReference type="Proteomes" id="UP000054729"/>
    </source>
</evidence>
<dbReference type="RefSeq" id="WP_058481565.1">
    <property type="nucleotide sequence ID" value="NZ_CAAAIQ010000010.1"/>
</dbReference>
<dbReference type="AlphaFoldDB" id="A0A0W1A1M7"/>
<keyword evidence="3" id="KW-1185">Reference proteome</keyword>
<dbReference type="Gene3D" id="2.30.30.320">
    <property type="entry name" value="DUF1653-like domain"/>
    <property type="match status" value="1"/>
</dbReference>
<proteinExistence type="predicted"/>
<comment type="caution">
    <text evidence="2">The sequence shown here is derived from an EMBL/GenBank/DDBJ whole genome shotgun (WGS) entry which is preliminary data.</text>
</comment>
<dbReference type="PATRIC" id="fig|66969.6.peg.3210"/>
<dbReference type="Pfam" id="PF07866">
    <property type="entry name" value="DUF1653"/>
    <property type="match status" value="1"/>
</dbReference>
<dbReference type="InterPro" id="IPR037135">
    <property type="entry name" value="DUF1653-like_dom_sf"/>
</dbReference>
<dbReference type="EMBL" id="LNZB01000060">
    <property type="protein sequence ID" value="KTD74915.1"/>
    <property type="molecule type" value="Genomic_DNA"/>
</dbReference>
<gene>
    <name evidence="2" type="ORF">Lwal_2956</name>
</gene>
<accession>A0A0W1A1M7</accession>
<evidence type="ECO:0000313" key="2">
    <source>
        <dbReference type="EMBL" id="KTD74915.1"/>
    </source>
</evidence>
<sequence>MLSETILYGTYRHYKTNNLYEIIGNARHSETCEDMVVYRALYHCHEFGDNQLWVRPKQMFFEQVMHNGQTVPRFQRIE</sequence>
<protein>
    <recommendedName>
        <fullName evidence="1">DUF1653 domain-containing protein</fullName>
    </recommendedName>
</protein>
<dbReference type="InterPro" id="IPR023387">
    <property type="entry name" value="DUF1653-like_dom"/>
</dbReference>
<dbReference type="OrthoDB" id="371169at2"/>
<feature type="domain" description="DUF1653" evidence="1">
    <location>
        <begin position="9"/>
        <end position="75"/>
    </location>
</feature>